<keyword evidence="1" id="KW-1133">Transmembrane helix</keyword>
<evidence type="ECO:0000313" key="2">
    <source>
        <dbReference type="EMBL" id="WXB88988.1"/>
    </source>
</evidence>
<keyword evidence="1" id="KW-0472">Membrane</keyword>
<accession>A0ABZ2MUA8</accession>
<feature type="transmembrane region" description="Helical" evidence="1">
    <location>
        <begin position="80"/>
        <end position="103"/>
    </location>
</feature>
<dbReference type="Proteomes" id="UP001368328">
    <property type="component" value="Chromosome"/>
</dbReference>
<name>A0ABZ2MUA8_9BACI</name>
<gene>
    <name evidence="2" type="ORF">WCV66_01365</name>
</gene>
<organism evidence="2 3">
    <name type="scientific">Metabacillus rhizosphaerae</name>
    <dbReference type="NCBI Taxonomy" id="3117747"/>
    <lineage>
        <taxon>Bacteria</taxon>
        <taxon>Bacillati</taxon>
        <taxon>Bacillota</taxon>
        <taxon>Bacilli</taxon>
        <taxon>Bacillales</taxon>
        <taxon>Bacillaceae</taxon>
        <taxon>Metabacillus</taxon>
    </lineage>
</organism>
<protein>
    <submittedName>
        <fullName evidence="2">Uncharacterized protein</fullName>
    </submittedName>
</protein>
<feature type="transmembrane region" description="Helical" evidence="1">
    <location>
        <begin position="55"/>
        <end position="74"/>
    </location>
</feature>
<dbReference type="EMBL" id="CP147403">
    <property type="protein sequence ID" value="WXB88988.1"/>
    <property type="molecule type" value="Genomic_DNA"/>
</dbReference>
<dbReference type="RefSeq" id="WP_338787717.1">
    <property type="nucleotide sequence ID" value="NZ_CP147403.1"/>
</dbReference>
<evidence type="ECO:0000256" key="1">
    <source>
        <dbReference type="SAM" id="Phobius"/>
    </source>
</evidence>
<keyword evidence="1" id="KW-0812">Transmembrane</keyword>
<evidence type="ECO:0000313" key="3">
    <source>
        <dbReference type="Proteomes" id="UP001368328"/>
    </source>
</evidence>
<feature type="transmembrane region" description="Helical" evidence="1">
    <location>
        <begin position="31"/>
        <end position="48"/>
    </location>
</feature>
<keyword evidence="3" id="KW-1185">Reference proteome</keyword>
<proteinExistence type="predicted"/>
<reference evidence="2 3" key="1">
    <citation type="submission" date="2024-02" db="EMBL/GenBank/DDBJ databases">
        <title>Seven novel Bacillus-like species.</title>
        <authorList>
            <person name="Liu G."/>
        </authorList>
    </citation>
    <scope>NUCLEOTIDE SEQUENCE [LARGE SCALE GENOMIC DNA]</scope>
    <source>
        <strain evidence="2 3">FJAT-53654</strain>
    </source>
</reference>
<sequence length="117" mass="13112">MKYFSSFVAAILLTSLSYVLGDLFLSKGLLIWQALIIGASVVILGATAEKLRAPMWLIILTPFPVGMLLLFLFLNEGFTVWLFTYSLTLLIYVIIHVAVSSLFRFHSLIPAWKLSKS</sequence>